<dbReference type="VEuPathDB" id="FungiDB:BO97DRAFT_67073"/>
<keyword evidence="3" id="KW-1185">Reference proteome</keyword>
<feature type="compositionally biased region" description="Basic and acidic residues" evidence="1">
    <location>
        <begin position="81"/>
        <end position="97"/>
    </location>
</feature>
<protein>
    <submittedName>
        <fullName evidence="2">Uncharacterized protein</fullName>
    </submittedName>
</protein>
<organism evidence="2 3">
    <name type="scientific">Aspergillus homomorphus (strain CBS 101889)</name>
    <dbReference type="NCBI Taxonomy" id="1450537"/>
    <lineage>
        <taxon>Eukaryota</taxon>
        <taxon>Fungi</taxon>
        <taxon>Dikarya</taxon>
        <taxon>Ascomycota</taxon>
        <taxon>Pezizomycotina</taxon>
        <taxon>Eurotiomycetes</taxon>
        <taxon>Eurotiomycetidae</taxon>
        <taxon>Eurotiales</taxon>
        <taxon>Aspergillaceae</taxon>
        <taxon>Aspergillus</taxon>
        <taxon>Aspergillus subgen. Circumdati</taxon>
    </lineage>
</organism>
<evidence type="ECO:0000313" key="3">
    <source>
        <dbReference type="Proteomes" id="UP000248961"/>
    </source>
</evidence>
<accession>A0A395I0A0</accession>
<name>A0A395I0A0_ASPHC</name>
<dbReference type="GeneID" id="37205270"/>
<sequence length="167" mass="18484">MVIIYHNLGTTAAAAAAAAVWPRSSEDVRRKGEEVGKRREVCVCDLFCTIVQIKFFGSRATWSLSTSTSTSLHSSMLFSSEDTRGEGGEDSHEEGRTDGSFWTGRDNWEFCTTVQYVLTVRNLFLSVSVVYTERKSLVLVVLIIPVIDQKHTEGVTSRHDSAGCRSV</sequence>
<feature type="region of interest" description="Disordered" evidence="1">
    <location>
        <begin position="78"/>
        <end position="98"/>
    </location>
</feature>
<proteinExistence type="predicted"/>
<evidence type="ECO:0000313" key="2">
    <source>
        <dbReference type="EMBL" id="RAL11954.1"/>
    </source>
</evidence>
<dbReference type="EMBL" id="KZ824285">
    <property type="protein sequence ID" value="RAL11954.1"/>
    <property type="molecule type" value="Genomic_DNA"/>
</dbReference>
<dbReference type="RefSeq" id="XP_025551108.1">
    <property type="nucleotide sequence ID" value="XM_025700981.1"/>
</dbReference>
<gene>
    <name evidence="2" type="ORF">BO97DRAFT_67073</name>
</gene>
<dbReference type="Proteomes" id="UP000248961">
    <property type="component" value="Unassembled WGS sequence"/>
</dbReference>
<reference evidence="2 3" key="1">
    <citation type="submission" date="2018-02" db="EMBL/GenBank/DDBJ databases">
        <title>The genomes of Aspergillus section Nigri reveals drivers in fungal speciation.</title>
        <authorList>
            <consortium name="DOE Joint Genome Institute"/>
            <person name="Vesth T.C."/>
            <person name="Nybo J."/>
            <person name="Theobald S."/>
            <person name="Brandl J."/>
            <person name="Frisvad J.C."/>
            <person name="Nielsen K.F."/>
            <person name="Lyhne E.K."/>
            <person name="Kogle M.E."/>
            <person name="Kuo A."/>
            <person name="Riley R."/>
            <person name="Clum A."/>
            <person name="Nolan M."/>
            <person name="Lipzen A."/>
            <person name="Salamov A."/>
            <person name="Henrissat B."/>
            <person name="Wiebenga A."/>
            <person name="De vries R.P."/>
            <person name="Grigoriev I.V."/>
            <person name="Mortensen U.H."/>
            <person name="Andersen M.R."/>
            <person name="Baker S.E."/>
        </authorList>
    </citation>
    <scope>NUCLEOTIDE SEQUENCE [LARGE SCALE GENOMIC DNA]</scope>
    <source>
        <strain evidence="2 3">CBS 101889</strain>
    </source>
</reference>
<evidence type="ECO:0000256" key="1">
    <source>
        <dbReference type="SAM" id="MobiDB-lite"/>
    </source>
</evidence>
<dbReference type="AlphaFoldDB" id="A0A395I0A0"/>